<accession>A0A916JQX1</accession>
<dbReference type="RefSeq" id="WP_218089894.1">
    <property type="nucleotide sequence ID" value="NZ_CAJVAS010000001.1"/>
</dbReference>
<dbReference type="EC" id="3.1.4.46" evidence="2"/>
<comment type="caution">
    <text evidence="2">The sequence shown here is derived from an EMBL/GenBank/DDBJ whole genome shotgun (WGS) entry which is preliminary data.</text>
</comment>
<reference evidence="2" key="1">
    <citation type="submission" date="2021-06" db="EMBL/GenBank/DDBJ databases">
        <authorList>
            <person name="Criscuolo A."/>
        </authorList>
    </citation>
    <scope>NUCLEOTIDE SEQUENCE</scope>
    <source>
        <strain evidence="2">CIP111600</strain>
    </source>
</reference>
<evidence type="ECO:0000259" key="1">
    <source>
        <dbReference type="PROSITE" id="PS51704"/>
    </source>
</evidence>
<proteinExistence type="predicted"/>
<dbReference type="PANTHER" id="PTHR46211:SF14">
    <property type="entry name" value="GLYCEROPHOSPHODIESTER PHOSPHODIESTERASE"/>
    <property type="match status" value="1"/>
</dbReference>
<dbReference type="Proteomes" id="UP000693672">
    <property type="component" value="Unassembled WGS sequence"/>
</dbReference>
<dbReference type="EMBL" id="CAJVAS010000001">
    <property type="protein sequence ID" value="CAG7595697.1"/>
    <property type="molecule type" value="Genomic_DNA"/>
</dbReference>
<dbReference type="AlphaFoldDB" id="A0A916JQX1"/>
<protein>
    <submittedName>
        <fullName evidence="2">Glycerophosphodiester phosphodiesterase, cytoplasmic</fullName>
        <ecNumber evidence="2">3.1.4.46</ecNumber>
    </submittedName>
</protein>
<feature type="domain" description="GP-PDE" evidence="1">
    <location>
        <begin position="4"/>
        <end position="239"/>
    </location>
</feature>
<dbReference type="Pfam" id="PF03009">
    <property type="entry name" value="GDPD"/>
    <property type="match status" value="1"/>
</dbReference>
<keyword evidence="2" id="KW-0378">Hydrolase</keyword>
<dbReference type="PROSITE" id="PS51704">
    <property type="entry name" value="GP_PDE"/>
    <property type="match status" value="1"/>
</dbReference>
<dbReference type="PANTHER" id="PTHR46211">
    <property type="entry name" value="GLYCEROPHOSPHORYL DIESTER PHOSPHODIESTERASE"/>
    <property type="match status" value="1"/>
</dbReference>
<gene>
    <name evidence="2" type="primary">ugpQ</name>
    <name evidence="2" type="ORF">PAESOLCIP111_00052</name>
</gene>
<dbReference type="GO" id="GO:0006629">
    <property type="term" value="P:lipid metabolic process"/>
    <property type="evidence" value="ECO:0007669"/>
    <property type="project" value="InterPro"/>
</dbReference>
<name>A0A916JQX1_9BACL</name>
<sequence>MTAPKYVAHRGYSMMAPENTIPSFELAGRSGFWGIECDTYCTVDGRWIVHHDRTVDRMTDGTGKAKDFTFEDIRNLKIDSGHNIADYPGLQVPTLEEVLEVCKKYDMHAFVEIEHYHTDADLESLLAILKNSGIFEKCCFICFNADDLRKMRKLNAEVPLGYLSAKRPTPEDFEIVKELGNAFLDYCYNETTYKDIERCHEAGIEVSVWTVNTKEEAGLFIKAGVDYITTDTMLHDNQG</sequence>
<dbReference type="GO" id="GO:0008889">
    <property type="term" value="F:glycerophosphodiester phosphodiesterase activity"/>
    <property type="evidence" value="ECO:0007669"/>
    <property type="project" value="UniProtKB-EC"/>
</dbReference>
<organism evidence="2 3">
    <name type="scientific">Paenibacillus solanacearum</name>
    <dbReference type="NCBI Taxonomy" id="2048548"/>
    <lineage>
        <taxon>Bacteria</taxon>
        <taxon>Bacillati</taxon>
        <taxon>Bacillota</taxon>
        <taxon>Bacilli</taxon>
        <taxon>Bacillales</taxon>
        <taxon>Paenibacillaceae</taxon>
        <taxon>Paenibacillus</taxon>
    </lineage>
</organism>
<keyword evidence="3" id="KW-1185">Reference proteome</keyword>
<evidence type="ECO:0000313" key="2">
    <source>
        <dbReference type="EMBL" id="CAG7595697.1"/>
    </source>
</evidence>
<evidence type="ECO:0000313" key="3">
    <source>
        <dbReference type="Proteomes" id="UP000693672"/>
    </source>
</evidence>
<dbReference type="InterPro" id="IPR030395">
    <property type="entry name" value="GP_PDE_dom"/>
</dbReference>